<dbReference type="GO" id="GO:0000030">
    <property type="term" value="F:mannosyltransferase activity"/>
    <property type="evidence" value="ECO:0007669"/>
    <property type="project" value="TreeGrafter"/>
</dbReference>
<dbReference type="Gene3D" id="3.90.550.20">
    <property type="match status" value="1"/>
</dbReference>
<keyword evidence="2" id="KW-0812">Transmembrane</keyword>
<sequence>MIPKIIHQTYKTEADIPQHWLESYLSWKGLEAHGWQYMFWDDAKMRDLIANNYSWFLNQYDSYPKVIQRVDAWRIFALYHYGGLYTDLDIVCKPEKFVPYFEVIQNETIVLPKTKTGNGVEGQDLSNCFMLSEPHNEFWTHVWKTLRNPYKLLPYKATLSYISPYYGVLFTSGPGIIADSYYTYEKKSSIYVLPAPLIQPLDDSKPKPHDTRESLVRIIEGNSWHPKSVSFWRSFGVFDKYAKAILGVLLGMCMIVIVVLSVKVHQATR</sequence>
<dbReference type="PANTHER" id="PTHR32385">
    <property type="entry name" value="MANNOSYL PHOSPHORYLINOSITOL CERAMIDE SYNTHASE"/>
    <property type="match status" value="1"/>
</dbReference>
<keyword evidence="2" id="KW-0472">Membrane</keyword>
<organism evidence="3">
    <name type="scientific">viral metagenome</name>
    <dbReference type="NCBI Taxonomy" id="1070528"/>
    <lineage>
        <taxon>unclassified sequences</taxon>
        <taxon>metagenomes</taxon>
        <taxon>organismal metagenomes</taxon>
    </lineage>
</organism>
<evidence type="ECO:0000313" key="3">
    <source>
        <dbReference type="EMBL" id="QHT04962.1"/>
    </source>
</evidence>
<proteinExistence type="predicted"/>
<dbReference type="InterPro" id="IPR007577">
    <property type="entry name" value="GlycoTrfase_DXD_sugar-bd_CS"/>
</dbReference>
<reference evidence="3" key="1">
    <citation type="journal article" date="2020" name="Nature">
        <title>Giant virus diversity and host interactions through global metagenomics.</title>
        <authorList>
            <person name="Schulz F."/>
            <person name="Roux S."/>
            <person name="Paez-Espino D."/>
            <person name="Jungbluth S."/>
            <person name="Walsh D.A."/>
            <person name="Denef V.J."/>
            <person name="McMahon K.D."/>
            <person name="Konstantinidis K.T."/>
            <person name="Eloe-Fadrosh E.A."/>
            <person name="Kyrpides N.C."/>
            <person name="Woyke T."/>
        </authorList>
    </citation>
    <scope>NUCLEOTIDE SEQUENCE</scope>
    <source>
        <strain evidence="3">GVMAG-M-3300021354-14</strain>
    </source>
</reference>
<dbReference type="SUPFAM" id="SSF53448">
    <property type="entry name" value="Nucleotide-diphospho-sugar transferases"/>
    <property type="match status" value="1"/>
</dbReference>
<evidence type="ECO:0008006" key="4">
    <source>
        <dbReference type="Google" id="ProtNLM"/>
    </source>
</evidence>
<dbReference type="GO" id="GO:0051999">
    <property type="term" value="P:mannosyl-inositol phosphorylceramide biosynthetic process"/>
    <property type="evidence" value="ECO:0007669"/>
    <property type="project" value="TreeGrafter"/>
</dbReference>
<dbReference type="InterPro" id="IPR051706">
    <property type="entry name" value="Glycosyltransferase_domain"/>
</dbReference>
<dbReference type="InterPro" id="IPR029044">
    <property type="entry name" value="Nucleotide-diphossugar_trans"/>
</dbReference>
<keyword evidence="1" id="KW-0808">Transferase</keyword>
<name>A0A6C0CLD4_9ZZZZ</name>
<feature type="transmembrane region" description="Helical" evidence="2">
    <location>
        <begin position="241"/>
        <end position="262"/>
    </location>
</feature>
<keyword evidence="2" id="KW-1133">Transmembrane helix</keyword>
<dbReference type="GO" id="GO:0016020">
    <property type="term" value="C:membrane"/>
    <property type="evidence" value="ECO:0007669"/>
    <property type="project" value="GOC"/>
</dbReference>
<dbReference type="PANTHER" id="PTHR32385:SF15">
    <property type="entry name" value="INOSITOL PHOSPHOCERAMIDE MANNOSYLTRANSFERASE 1"/>
    <property type="match status" value="1"/>
</dbReference>
<dbReference type="AlphaFoldDB" id="A0A6C0CLD4"/>
<dbReference type="Pfam" id="PF04488">
    <property type="entry name" value="Gly_transf_sug"/>
    <property type="match status" value="1"/>
</dbReference>
<dbReference type="EMBL" id="MN739448">
    <property type="protein sequence ID" value="QHT04962.1"/>
    <property type="molecule type" value="Genomic_DNA"/>
</dbReference>
<evidence type="ECO:0000256" key="1">
    <source>
        <dbReference type="ARBA" id="ARBA00022679"/>
    </source>
</evidence>
<protein>
    <recommendedName>
        <fullName evidence="4">Glycosyltransferase</fullName>
    </recommendedName>
</protein>
<accession>A0A6C0CLD4</accession>
<evidence type="ECO:0000256" key="2">
    <source>
        <dbReference type="SAM" id="Phobius"/>
    </source>
</evidence>